<organism evidence="2 4">
    <name type="scientific">Anaerobacillus isosaccharinicus</name>
    <dbReference type="NCBI Taxonomy" id="1532552"/>
    <lineage>
        <taxon>Bacteria</taxon>
        <taxon>Bacillati</taxon>
        <taxon>Bacillota</taxon>
        <taxon>Bacilli</taxon>
        <taxon>Bacillales</taxon>
        <taxon>Bacillaceae</taxon>
        <taxon>Anaerobacillus</taxon>
    </lineage>
</organism>
<feature type="transmembrane region" description="Helical" evidence="1">
    <location>
        <begin position="36"/>
        <end position="55"/>
    </location>
</feature>
<reference evidence="3 4" key="2">
    <citation type="journal article" date="2017" name="Genome Announc.">
        <title>Draft Genome Sequences of Four Alkaliphilic Bacteria Belonging to the Anaerobacillus Genus.</title>
        <authorList>
            <person name="Bassil N.M."/>
            <person name="Lloyd J.R."/>
        </authorList>
    </citation>
    <scope>NUCLEOTIDE SEQUENCE [LARGE SCALE GENOMIC DNA]</scope>
    <source>
        <strain evidence="3 4">NB2006</strain>
    </source>
</reference>
<evidence type="ECO:0000313" key="4">
    <source>
        <dbReference type="Proteomes" id="UP000180175"/>
    </source>
</evidence>
<dbReference type="Proteomes" id="UP000180175">
    <property type="component" value="Chromosome"/>
</dbReference>
<dbReference type="EMBL" id="CP063356">
    <property type="protein sequence ID" value="QOY36143.1"/>
    <property type="molecule type" value="Genomic_DNA"/>
</dbReference>
<reference evidence="3" key="4">
    <citation type="submission" date="2020-10" db="EMBL/GenBank/DDBJ databases">
        <authorList>
            <person name="Bassil N.M."/>
            <person name="Lloyd J.R."/>
        </authorList>
    </citation>
    <scope>NUCLEOTIDE SEQUENCE</scope>
    <source>
        <strain evidence="3">NB2006</strain>
    </source>
</reference>
<dbReference type="EMBL" id="LQXD01000109">
    <property type="protein sequence ID" value="OIJ14951.1"/>
    <property type="molecule type" value="Genomic_DNA"/>
</dbReference>
<keyword evidence="1" id="KW-0472">Membrane</keyword>
<protein>
    <submittedName>
        <fullName evidence="2">Uncharacterized protein</fullName>
    </submittedName>
</protein>
<reference evidence="2 4" key="1">
    <citation type="submission" date="2016-10" db="EMBL/GenBank/DDBJ databases">
        <title>Draft genome sequences of four alkaliphilic bacteria belonging to the Anaerobacillus genus.</title>
        <authorList>
            <person name="Bassil N.M."/>
            <person name="Lloyd J.R."/>
        </authorList>
    </citation>
    <scope>NUCLEOTIDE SEQUENCE [LARGE SCALE GENOMIC DNA]</scope>
    <source>
        <strain evidence="2 4">NB2006</strain>
    </source>
</reference>
<dbReference type="AlphaFoldDB" id="A0A1S2LR14"/>
<proteinExistence type="predicted"/>
<evidence type="ECO:0000313" key="2">
    <source>
        <dbReference type="EMBL" id="OIJ14951.1"/>
    </source>
</evidence>
<dbReference type="KEGG" id="aia:AWH56_000110"/>
<keyword evidence="1" id="KW-0812">Transmembrane</keyword>
<sequence length="60" mass="6769">MRLFAIVVVTIFAFLILPIHYIVVMKFAHAADYPKSPVILLVIIAFLASIFTAGYNETRE</sequence>
<accession>A0A1S2LR14</accession>
<dbReference type="OrthoDB" id="2974160at2"/>
<evidence type="ECO:0000313" key="3">
    <source>
        <dbReference type="EMBL" id="QOY36143.1"/>
    </source>
</evidence>
<reference evidence="3 4" key="3">
    <citation type="journal article" date="2019" name="Int. J. Syst. Evol. Microbiol.">
        <title>Anaerobacillus isosaccharinicus sp. nov., an alkaliphilic bacterium which degrades isosaccharinic acid.</title>
        <authorList>
            <person name="Bassil N.M."/>
            <person name="Lloyd J.R."/>
        </authorList>
    </citation>
    <scope>NUCLEOTIDE SEQUENCE [LARGE SCALE GENOMIC DNA]</scope>
    <source>
        <strain evidence="3 4">NB2006</strain>
    </source>
</reference>
<gene>
    <name evidence="3" type="ORF">AWH56_000110</name>
    <name evidence="2" type="ORF">AWH56_12080</name>
</gene>
<keyword evidence="4" id="KW-1185">Reference proteome</keyword>
<dbReference type="RefSeq" id="WP_071317341.1">
    <property type="nucleotide sequence ID" value="NZ_CP063356.2"/>
</dbReference>
<feature type="transmembrane region" description="Helical" evidence="1">
    <location>
        <begin position="6"/>
        <end position="24"/>
    </location>
</feature>
<name>A0A1S2LR14_9BACI</name>
<keyword evidence="1" id="KW-1133">Transmembrane helix</keyword>
<evidence type="ECO:0000256" key="1">
    <source>
        <dbReference type="SAM" id="Phobius"/>
    </source>
</evidence>